<protein>
    <submittedName>
        <fullName evidence="1">Uncharacterized protein</fullName>
    </submittedName>
</protein>
<organism evidence="1">
    <name type="scientific">marine sediment metagenome</name>
    <dbReference type="NCBI Taxonomy" id="412755"/>
    <lineage>
        <taxon>unclassified sequences</taxon>
        <taxon>metagenomes</taxon>
        <taxon>ecological metagenomes</taxon>
    </lineage>
</organism>
<accession>A0A0F9QZ80</accession>
<comment type="caution">
    <text evidence="1">The sequence shown here is derived from an EMBL/GenBank/DDBJ whole genome shotgun (WGS) entry which is preliminary data.</text>
</comment>
<dbReference type="EMBL" id="LAZR01001157">
    <property type="protein sequence ID" value="KKN49655.1"/>
    <property type="molecule type" value="Genomic_DNA"/>
</dbReference>
<reference evidence="1" key="1">
    <citation type="journal article" date="2015" name="Nature">
        <title>Complex archaea that bridge the gap between prokaryotes and eukaryotes.</title>
        <authorList>
            <person name="Spang A."/>
            <person name="Saw J.H."/>
            <person name="Jorgensen S.L."/>
            <person name="Zaremba-Niedzwiedzka K."/>
            <person name="Martijn J."/>
            <person name="Lind A.E."/>
            <person name="van Eijk R."/>
            <person name="Schleper C."/>
            <person name="Guy L."/>
            <person name="Ettema T.J."/>
        </authorList>
    </citation>
    <scope>NUCLEOTIDE SEQUENCE</scope>
</reference>
<dbReference type="AlphaFoldDB" id="A0A0F9QZ80"/>
<gene>
    <name evidence="1" type="ORF">LCGC14_0640570</name>
</gene>
<sequence>MEFIDDDFCKDTPLRDFNCTLCGKKLAYIDSPFGPIPSLGLILKFFEFSKGFFEEQKKDLEKFSKSEIVDASKEKQELFNNFLTESQKRFNALDKELASKLTKIDTSVKDKVKLIQDKEDVLNYFVNQIYISFSEALSFFAELIEKVASLTDDFNISKTQFSEKITPQLNQFVNSLKILQNVIPSETTEIYSVGLQQTNINDVFDINKKFASKDEYLIRKQLFDEKWEHLSISLKSRSKEIK</sequence>
<name>A0A0F9QZ80_9ZZZZ</name>
<proteinExistence type="predicted"/>
<evidence type="ECO:0000313" key="1">
    <source>
        <dbReference type="EMBL" id="KKN49655.1"/>
    </source>
</evidence>